<keyword evidence="9" id="KW-1185">Reference proteome</keyword>
<feature type="transmembrane region" description="Helical" evidence="7">
    <location>
        <begin position="93"/>
        <end position="122"/>
    </location>
</feature>
<keyword evidence="2" id="KW-1003">Cell membrane</keyword>
<dbReference type="EMBL" id="VSSS01000068">
    <property type="protein sequence ID" value="TYL88076.1"/>
    <property type="molecule type" value="Genomic_DNA"/>
</dbReference>
<evidence type="ECO:0000256" key="3">
    <source>
        <dbReference type="ARBA" id="ARBA00022692"/>
    </source>
</evidence>
<dbReference type="GO" id="GO:0005886">
    <property type="term" value="C:plasma membrane"/>
    <property type="evidence" value="ECO:0007669"/>
    <property type="project" value="UniProtKB-SubCell"/>
</dbReference>
<dbReference type="Proteomes" id="UP000324758">
    <property type="component" value="Unassembled WGS sequence"/>
</dbReference>
<evidence type="ECO:0000256" key="5">
    <source>
        <dbReference type="ARBA" id="ARBA00023136"/>
    </source>
</evidence>
<evidence type="ECO:0000256" key="2">
    <source>
        <dbReference type="ARBA" id="ARBA00022475"/>
    </source>
</evidence>
<proteinExistence type="predicted"/>
<name>A0A5D3K1Y7_9BRAD</name>
<keyword evidence="5 7" id="KW-0472">Membrane</keyword>
<feature type="transmembrane region" description="Helical" evidence="7">
    <location>
        <begin position="243"/>
        <end position="264"/>
    </location>
</feature>
<dbReference type="RefSeq" id="WP_148777637.1">
    <property type="nucleotide sequence ID" value="NZ_VSSS01000068.1"/>
</dbReference>
<comment type="caution">
    <text evidence="8">The sequence shown here is derived from an EMBL/GenBank/DDBJ whole genome shotgun (WGS) entry which is preliminary data.</text>
</comment>
<feature type="region of interest" description="Disordered" evidence="6">
    <location>
        <begin position="346"/>
        <end position="379"/>
    </location>
</feature>
<feature type="region of interest" description="Disordered" evidence="6">
    <location>
        <begin position="31"/>
        <end position="67"/>
    </location>
</feature>
<gene>
    <name evidence="8" type="ORF">FXB40_39330</name>
</gene>
<dbReference type="Pfam" id="PF03631">
    <property type="entry name" value="Virul_fac_BrkB"/>
    <property type="match status" value="1"/>
</dbReference>
<evidence type="ECO:0000313" key="9">
    <source>
        <dbReference type="Proteomes" id="UP000324758"/>
    </source>
</evidence>
<feature type="transmembrane region" description="Helical" evidence="7">
    <location>
        <begin position="206"/>
        <end position="231"/>
    </location>
</feature>
<evidence type="ECO:0000256" key="7">
    <source>
        <dbReference type="SAM" id="Phobius"/>
    </source>
</evidence>
<protein>
    <submittedName>
        <fullName evidence="8">YihY/virulence factor BrkB family protein</fullName>
    </submittedName>
</protein>
<evidence type="ECO:0000313" key="8">
    <source>
        <dbReference type="EMBL" id="TYL88076.1"/>
    </source>
</evidence>
<feature type="transmembrane region" description="Helical" evidence="7">
    <location>
        <begin position="276"/>
        <end position="301"/>
    </location>
</feature>
<feature type="transmembrane region" description="Helical" evidence="7">
    <location>
        <begin position="313"/>
        <end position="335"/>
    </location>
</feature>
<reference evidence="8 9" key="1">
    <citation type="submission" date="2019-08" db="EMBL/GenBank/DDBJ databases">
        <title>Bradyrhizobium hipponensis sp. nov., a rhizobium isolated from a Lupinus angustifolius root nodule in Tunisia.</title>
        <authorList>
            <person name="Off K."/>
            <person name="Rejili M."/>
            <person name="Mars M."/>
            <person name="Brachmann A."/>
            <person name="Marin M."/>
        </authorList>
    </citation>
    <scope>NUCLEOTIDE SEQUENCE [LARGE SCALE GENOMIC DNA]</scope>
    <source>
        <strain evidence="8 9">CTAW71</strain>
    </source>
</reference>
<dbReference type="InterPro" id="IPR017039">
    <property type="entry name" value="Virul_fac_BrkB"/>
</dbReference>
<dbReference type="PANTHER" id="PTHR30213">
    <property type="entry name" value="INNER MEMBRANE PROTEIN YHJD"/>
    <property type="match status" value="1"/>
</dbReference>
<evidence type="ECO:0000256" key="6">
    <source>
        <dbReference type="SAM" id="MobiDB-lite"/>
    </source>
</evidence>
<keyword evidence="3 7" id="KW-0812">Transmembrane</keyword>
<dbReference type="AlphaFoldDB" id="A0A5D3K1Y7"/>
<evidence type="ECO:0000256" key="1">
    <source>
        <dbReference type="ARBA" id="ARBA00004651"/>
    </source>
</evidence>
<feature type="transmembrane region" description="Helical" evidence="7">
    <location>
        <begin position="166"/>
        <end position="185"/>
    </location>
</feature>
<comment type="subcellular location">
    <subcellularLocation>
        <location evidence="1">Cell membrane</location>
        <topology evidence="1">Multi-pass membrane protein</topology>
    </subcellularLocation>
</comment>
<organism evidence="8 9">
    <name type="scientific">Bradyrhizobium rifense</name>
    <dbReference type="NCBI Taxonomy" id="515499"/>
    <lineage>
        <taxon>Bacteria</taxon>
        <taxon>Pseudomonadati</taxon>
        <taxon>Pseudomonadota</taxon>
        <taxon>Alphaproteobacteria</taxon>
        <taxon>Hyphomicrobiales</taxon>
        <taxon>Nitrobacteraceae</taxon>
        <taxon>Bradyrhizobium</taxon>
    </lineage>
</organism>
<dbReference type="PANTHER" id="PTHR30213:SF0">
    <property type="entry name" value="UPF0761 MEMBRANE PROTEIN YIHY"/>
    <property type="match status" value="1"/>
</dbReference>
<dbReference type="OrthoDB" id="9781030at2"/>
<evidence type="ECO:0000256" key="4">
    <source>
        <dbReference type="ARBA" id="ARBA00022989"/>
    </source>
</evidence>
<sequence>MSTPRSGQFDSWLLVAATTVFVLTAERYFQGSGQSGPVQDHRNTEASSPETNPAHAAAQPGRGRLSQNPLTIPWAGWKDILWRTYPRIDDDRLLATAAGVVFFGLLAIFPAVTALVSFYGLFADPKTIGDNLQTLAVMLPEGTYQIIGDQVARVVSKGNAELGTTFVFGLVLAIWSANAGVKAIIDALNVAYEEREKRGFIRLNMVSLAFTVGGIAALLLMVGAVVAFPLALDHLRLAPESKLIIAIARWPVLLLFLLVALALLYRLGPSRDAPRWQWLSVGAVTAAVLWIAGSALLSWYLSKFADYNATYGSLGAAIGLMMWMWMSAIVIMFGAELNSEVERQTLRDTTTGRPKPLGSRDAVSADTVGAAAPSREPMVRPSTGLTALRLSAW</sequence>
<keyword evidence="4 7" id="KW-1133">Transmembrane helix</keyword>
<accession>A0A5D3K1Y7</accession>
<dbReference type="NCBIfam" id="TIGR00765">
    <property type="entry name" value="yihY_not_rbn"/>
    <property type="match status" value="1"/>
</dbReference>